<keyword evidence="13" id="KW-1185">Reference proteome</keyword>
<keyword evidence="8 10" id="KW-1133">Transmembrane helix</keyword>
<dbReference type="NCBIfam" id="TIGR01726">
    <property type="entry name" value="HEQRo_perm_3TM"/>
    <property type="match status" value="1"/>
</dbReference>
<dbReference type="PANTHER" id="PTHR30133:SF2">
    <property type="entry name" value="ARGININE ABC TRANSPORTER PERMEASE PROTEIN ARTQ"/>
    <property type="match status" value="1"/>
</dbReference>
<evidence type="ECO:0000256" key="7">
    <source>
        <dbReference type="ARBA" id="ARBA00022970"/>
    </source>
</evidence>
<protein>
    <submittedName>
        <fullName evidence="12">Arginine ABC transporter permease protein ArtQ</fullName>
    </submittedName>
</protein>
<reference evidence="12" key="1">
    <citation type="submission" date="2021-12" db="EMBL/GenBank/DDBJ databases">
        <authorList>
            <person name="Rodrigo-Torres L."/>
            <person name="Arahal R. D."/>
            <person name="Lucena T."/>
        </authorList>
    </citation>
    <scope>NUCLEOTIDE SEQUENCE</scope>
    <source>
        <strain evidence="12">CECT 8267</strain>
    </source>
</reference>
<keyword evidence="6 10" id="KW-0812">Transmembrane</keyword>
<dbReference type="InterPro" id="IPR035906">
    <property type="entry name" value="MetI-like_sf"/>
</dbReference>
<dbReference type="InterPro" id="IPR051613">
    <property type="entry name" value="ABC_transp_permease_HisMQ"/>
</dbReference>
<dbReference type="RefSeq" id="WP_237444254.1">
    <property type="nucleotide sequence ID" value="NZ_CAKLPX010000001.1"/>
</dbReference>
<organism evidence="12 13">
    <name type="scientific">Sinobacterium norvegicum</name>
    <dbReference type="NCBI Taxonomy" id="1641715"/>
    <lineage>
        <taxon>Bacteria</taxon>
        <taxon>Pseudomonadati</taxon>
        <taxon>Pseudomonadota</taxon>
        <taxon>Gammaproteobacteria</taxon>
        <taxon>Cellvibrionales</taxon>
        <taxon>Spongiibacteraceae</taxon>
        <taxon>Sinobacterium</taxon>
    </lineage>
</organism>
<feature type="domain" description="ABC transmembrane type-1" evidence="11">
    <location>
        <begin position="10"/>
        <end position="209"/>
    </location>
</feature>
<evidence type="ECO:0000256" key="8">
    <source>
        <dbReference type="ARBA" id="ARBA00022989"/>
    </source>
</evidence>
<comment type="caution">
    <text evidence="12">The sequence shown here is derived from an EMBL/GenBank/DDBJ whole genome shotgun (WGS) entry which is preliminary data.</text>
</comment>
<evidence type="ECO:0000313" key="12">
    <source>
        <dbReference type="EMBL" id="CAH0991609.1"/>
    </source>
</evidence>
<gene>
    <name evidence="12" type="primary">artQ</name>
    <name evidence="12" type="ORF">SIN8267_01718</name>
</gene>
<dbReference type="SUPFAM" id="SSF161098">
    <property type="entry name" value="MetI-like"/>
    <property type="match status" value="1"/>
</dbReference>
<keyword evidence="5" id="KW-0997">Cell inner membrane</keyword>
<accession>A0ABN8EHV7</accession>
<keyword evidence="9 10" id="KW-0472">Membrane</keyword>
<dbReference type="PROSITE" id="PS50928">
    <property type="entry name" value="ABC_TM1"/>
    <property type="match status" value="1"/>
</dbReference>
<feature type="transmembrane region" description="Helical" evidence="10">
    <location>
        <begin position="50"/>
        <end position="70"/>
    </location>
</feature>
<evidence type="ECO:0000256" key="10">
    <source>
        <dbReference type="RuleBase" id="RU363032"/>
    </source>
</evidence>
<feature type="transmembrane region" description="Helical" evidence="10">
    <location>
        <begin position="6"/>
        <end position="38"/>
    </location>
</feature>
<keyword evidence="3 10" id="KW-0813">Transport</keyword>
<dbReference type="InterPro" id="IPR010065">
    <property type="entry name" value="AA_ABC_transptr_permease_3TM"/>
</dbReference>
<evidence type="ECO:0000256" key="6">
    <source>
        <dbReference type="ARBA" id="ARBA00022692"/>
    </source>
</evidence>
<comment type="similarity">
    <text evidence="2">Belongs to the binding-protein-dependent transport system permease family. HisMQ subfamily.</text>
</comment>
<evidence type="ECO:0000313" key="13">
    <source>
        <dbReference type="Proteomes" id="UP000838100"/>
    </source>
</evidence>
<keyword evidence="4" id="KW-1003">Cell membrane</keyword>
<evidence type="ECO:0000256" key="4">
    <source>
        <dbReference type="ARBA" id="ARBA00022475"/>
    </source>
</evidence>
<evidence type="ECO:0000256" key="5">
    <source>
        <dbReference type="ARBA" id="ARBA00022519"/>
    </source>
</evidence>
<evidence type="ECO:0000259" key="11">
    <source>
        <dbReference type="PROSITE" id="PS50928"/>
    </source>
</evidence>
<feature type="transmembrane region" description="Helical" evidence="10">
    <location>
        <begin position="90"/>
        <end position="109"/>
    </location>
</feature>
<dbReference type="Gene3D" id="1.10.3720.10">
    <property type="entry name" value="MetI-like"/>
    <property type="match status" value="1"/>
</dbReference>
<name>A0ABN8EHV7_9GAMM</name>
<dbReference type="Proteomes" id="UP000838100">
    <property type="component" value="Unassembled WGS sequence"/>
</dbReference>
<dbReference type="Pfam" id="PF00528">
    <property type="entry name" value="BPD_transp_1"/>
    <property type="match status" value="1"/>
</dbReference>
<evidence type="ECO:0000256" key="3">
    <source>
        <dbReference type="ARBA" id="ARBA00022448"/>
    </source>
</evidence>
<dbReference type="EMBL" id="CAKLPX010000001">
    <property type="protein sequence ID" value="CAH0991609.1"/>
    <property type="molecule type" value="Genomic_DNA"/>
</dbReference>
<evidence type="ECO:0000256" key="1">
    <source>
        <dbReference type="ARBA" id="ARBA00004429"/>
    </source>
</evidence>
<sequence>MLDLPIISAFGTAAVMTLGLALTALVFGFVLALVFCAGEMNKHRWVSMPFTLLVMIIRGVPEILVVMFVYFGSTQLLFIITDEFIDVSPFWSGVAALALLFAGYASQTLRAAINAVAEDQWAACKALGLPPLYSFFRVILPQAWRYALPGLGNQWMVLLKDTALVSLIGVTELMKQADLTSATTYEPFTYYALAAMIYLLITIVSQRLMGLMRRRAAHYDQAVEA</sequence>
<feature type="transmembrane region" description="Helical" evidence="10">
    <location>
        <begin position="188"/>
        <end position="205"/>
    </location>
</feature>
<keyword evidence="7" id="KW-0029">Amino-acid transport</keyword>
<dbReference type="CDD" id="cd06261">
    <property type="entry name" value="TM_PBP2"/>
    <property type="match status" value="1"/>
</dbReference>
<feature type="transmembrane region" description="Helical" evidence="10">
    <location>
        <begin position="121"/>
        <end position="140"/>
    </location>
</feature>
<dbReference type="PANTHER" id="PTHR30133">
    <property type="entry name" value="CATIONIC AMINO ACID TRANSPORTER, MEMBRANE COMPONENT"/>
    <property type="match status" value="1"/>
</dbReference>
<comment type="subcellular location">
    <subcellularLocation>
        <location evidence="1">Cell inner membrane</location>
        <topology evidence="1">Multi-pass membrane protein</topology>
    </subcellularLocation>
    <subcellularLocation>
        <location evidence="10">Cell membrane</location>
        <topology evidence="10">Multi-pass membrane protein</topology>
    </subcellularLocation>
</comment>
<evidence type="ECO:0000256" key="2">
    <source>
        <dbReference type="ARBA" id="ARBA00010072"/>
    </source>
</evidence>
<dbReference type="NCBIfam" id="NF008337">
    <property type="entry name" value="PRK11123.1"/>
    <property type="match status" value="1"/>
</dbReference>
<proteinExistence type="inferred from homology"/>
<evidence type="ECO:0000256" key="9">
    <source>
        <dbReference type="ARBA" id="ARBA00023136"/>
    </source>
</evidence>
<dbReference type="InterPro" id="IPR000515">
    <property type="entry name" value="MetI-like"/>
</dbReference>